<dbReference type="EMBL" id="LJIX01000006">
    <property type="protein sequence ID" value="KQL21831.1"/>
    <property type="molecule type" value="Genomic_DNA"/>
</dbReference>
<dbReference type="STRING" id="1637975.AN957_07015"/>
<gene>
    <name evidence="1" type="ORF">AN957_07015</name>
</gene>
<organism evidence="1 2">
    <name type="scientific">Cytobacillus solani</name>
    <dbReference type="NCBI Taxonomy" id="1637975"/>
    <lineage>
        <taxon>Bacteria</taxon>
        <taxon>Bacillati</taxon>
        <taxon>Bacillota</taxon>
        <taxon>Bacilli</taxon>
        <taxon>Bacillales</taxon>
        <taxon>Bacillaceae</taxon>
        <taxon>Cytobacillus</taxon>
    </lineage>
</organism>
<dbReference type="Proteomes" id="UP000050996">
    <property type="component" value="Unassembled WGS sequence"/>
</dbReference>
<protein>
    <submittedName>
        <fullName evidence="1">Uncharacterized protein</fullName>
    </submittedName>
</protein>
<dbReference type="PATRIC" id="fig|1637975.4.peg.1114"/>
<reference evidence="1 2" key="1">
    <citation type="submission" date="2015-09" db="EMBL/GenBank/DDBJ databases">
        <title>Genome sequencing project for genomic taxonomy and phylogenomics of Bacillus-like bacteria.</title>
        <authorList>
            <person name="Liu B."/>
            <person name="Wang J."/>
            <person name="Zhu Y."/>
            <person name="Liu G."/>
            <person name="Chen Q."/>
            <person name="Chen Z."/>
            <person name="Lan J."/>
            <person name="Che J."/>
            <person name="Ge C."/>
            <person name="Shi H."/>
            <person name="Pan Z."/>
            <person name="Liu X."/>
        </authorList>
    </citation>
    <scope>NUCLEOTIDE SEQUENCE [LARGE SCALE GENOMIC DNA]</scope>
    <source>
        <strain evidence="1 2">FJAT-18043</strain>
    </source>
</reference>
<accession>A0A0Q3VK19</accession>
<name>A0A0Q3VK19_9BACI</name>
<comment type="caution">
    <text evidence="1">The sequence shown here is derived from an EMBL/GenBank/DDBJ whole genome shotgun (WGS) entry which is preliminary data.</text>
</comment>
<dbReference type="AlphaFoldDB" id="A0A0Q3VK19"/>
<proteinExistence type="predicted"/>
<evidence type="ECO:0000313" key="2">
    <source>
        <dbReference type="Proteomes" id="UP000050996"/>
    </source>
</evidence>
<sequence length="150" mass="17076">MIFVLSIFSVIGCSNNVDKNNEDIDSEFPPSLNGLIIINGTEYQIERGGYRWERKKGLGTEVVQTDHASPYQMAEHIESISSNPNQKVEIMIEGNPNIEVYLWNEKGREIEIEQNDNQITLPSSKGKYIYEALAEWTNGTISYTFVVEIK</sequence>
<keyword evidence="2" id="KW-1185">Reference proteome</keyword>
<evidence type="ECO:0000313" key="1">
    <source>
        <dbReference type="EMBL" id="KQL21831.1"/>
    </source>
</evidence>